<accession>A0AAD8Q6V9</accession>
<name>A0AAD8Q6V9_9PEZI</name>
<dbReference type="RefSeq" id="XP_060417282.1">
    <property type="nucleotide sequence ID" value="XM_060562228.1"/>
</dbReference>
<gene>
    <name evidence="1" type="ORF">LY79DRAFT_63427</name>
</gene>
<dbReference type="GeneID" id="85446468"/>
<protein>
    <submittedName>
        <fullName evidence="1">Uncharacterized protein</fullName>
    </submittedName>
</protein>
<reference evidence="1" key="1">
    <citation type="submission" date="2021-06" db="EMBL/GenBank/DDBJ databases">
        <title>Comparative genomics, transcriptomics and evolutionary studies reveal genomic signatures of adaptation to plant cell wall in hemibiotrophic fungi.</title>
        <authorList>
            <consortium name="DOE Joint Genome Institute"/>
            <person name="Baroncelli R."/>
            <person name="Diaz J.F."/>
            <person name="Benocci T."/>
            <person name="Peng M."/>
            <person name="Battaglia E."/>
            <person name="Haridas S."/>
            <person name="Andreopoulos W."/>
            <person name="Labutti K."/>
            <person name="Pangilinan J."/>
            <person name="Floch G.L."/>
            <person name="Makela M.R."/>
            <person name="Henrissat B."/>
            <person name="Grigoriev I.V."/>
            <person name="Crouch J.A."/>
            <person name="De Vries R.P."/>
            <person name="Sukno S.A."/>
            <person name="Thon M.R."/>
        </authorList>
    </citation>
    <scope>NUCLEOTIDE SEQUENCE</scope>
    <source>
        <strain evidence="1">CBS 125086</strain>
    </source>
</reference>
<evidence type="ECO:0000313" key="1">
    <source>
        <dbReference type="EMBL" id="KAK1596396.1"/>
    </source>
</evidence>
<evidence type="ECO:0000313" key="2">
    <source>
        <dbReference type="Proteomes" id="UP001230504"/>
    </source>
</evidence>
<dbReference type="Proteomes" id="UP001230504">
    <property type="component" value="Unassembled WGS sequence"/>
</dbReference>
<dbReference type="AlphaFoldDB" id="A0AAD8Q6V9"/>
<keyword evidence="2" id="KW-1185">Reference proteome</keyword>
<dbReference type="EMBL" id="JAHLJV010000012">
    <property type="protein sequence ID" value="KAK1596396.1"/>
    <property type="molecule type" value="Genomic_DNA"/>
</dbReference>
<comment type="caution">
    <text evidence="1">The sequence shown here is derived from an EMBL/GenBank/DDBJ whole genome shotgun (WGS) entry which is preliminary data.</text>
</comment>
<sequence>MAGLGPKSTMWISTTITIVAKHALSARLRRTPGCLRHLRQPILEFLWPHTTVPTARGQSFFEIHLRDHDYAFGQSDDTDAGCWSKPNVMQEKRKPGVNDRDCPLNAYDLLSRLQAAVDSALSCQGKSSPFLIGCLWRFIQAHGGRVVADLMHRRGAGQRGLEGVLLRSQRKTSTHQATRRRRSVDSPLLSLKIISALDLSPNPSVVSSLD</sequence>
<proteinExistence type="predicted"/>
<organism evidence="1 2">
    <name type="scientific">Colletotrichum navitas</name>
    <dbReference type="NCBI Taxonomy" id="681940"/>
    <lineage>
        <taxon>Eukaryota</taxon>
        <taxon>Fungi</taxon>
        <taxon>Dikarya</taxon>
        <taxon>Ascomycota</taxon>
        <taxon>Pezizomycotina</taxon>
        <taxon>Sordariomycetes</taxon>
        <taxon>Hypocreomycetidae</taxon>
        <taxon>Glomerellales</taxon>
        <taxon>Glomerellaceae</taxon>
        <taxon>Colletotrichum</taxon>
        <taxon>Colletotrichum graminicola species complex</taxon>
    </lineage>
</organism>